<dbReference type="SUPFAM" id="SSF53850">
    <property type="entry name" value="Periplasmic binding protein-like II"/>
    <property type="match status" value="1"/>
</dbReference>
<name>A0AA38VCM8_9PEZI</name>
<comment type="caution">
    <text evidence="3">The sequence shown here is derived from an EMBL/GenBank/DDBJ whole genome shotgun (WGS) entry which is preliminary data.</text>
</comment>
<dbReference type="Proteomes" id="UP001174694">
    <property type="component" value="Unassembled WGS sequence"/>
</dbReference>
<dbReference type="Gene3D" id="3.40.190.10">
    <property type="entry name" value="Periplasmic binding protein-like II"/>
    <property type="match status" value="2"/>
</dbReference>
<sequence>MKPQSAFLSLLLLGVASTYDISLAFDSAPAIENRTIDEIYAAALNEGGVVTVWFGGDEPNQQDSLKNAFETRFPGITLNITVDLSKYHDGKIDQQLATGNVYVDNVALQTVHDFPRWEAEGALLHYAPVGFYEIYPAFRHIRAAWYAVLGFSWSFVYNTNKVTNPPKEFPDFLKPEYKDKLVLTYPNDDDAVLFAFDLILQQYGYSWFERLLAQNPRWVRGTATPVTLLSQENSSLALTFTSSIGLTPVAPLNITLPQKGSFVSWGQTSAILKDAPHPEGAKLFANYLVSEGGQRQTGSFSIRVDVPSPNDYPSIFEIPATNPTEFPRFMGDRNRVERLRFFFEDKLGTAQGLSPLIDGV</sequence>
<dbReference type="PANTHER" id="PTHR30006">
    <property type="entry name" value="THIAMINE-BINDING PERIPLASMIC PROTEIN-RELATED"/>
    <property type="match status" value="1"/>
</dbReference>
<organism evidence="3 4">
    <name type="scientific">Pleurostoma richardsiae</name>
    <dbReference type="NCBI Taxonomy" id="41990"/>
    <lineage>
        <taxon>Eukaryota</taxon>
        <taxon>Fungi</taxon>
        <taxon>Dikarya</taxon>
        <taxon>Ascomycota</taxon>
        <taxon>Pezizomycotina</taxon>
        <taxon>Sordariomycetes</taxon>
        <taxon>Sordariomycetidae</taxon>
        <taxon>Calosphaeriales</taxon>
        <taxon>Pleurostomataceae</taxon>
        <taxon>Pleurostoma</taxon>
    </lineage>
</organism>
<feature type="chain" id="PRO_5041385083" evidence="2">
    <location>
        <begin position="19"/>
        <end position="360"/>
    </location>
</feature>
<keyword evidence="4" id="KW-1185">Reference proteome</keyword>
<evidence type="ECO:0000256" key="1">
    <source>
        <dbReference type="ARBA" id="ARBA00022729"/>
    </source>
</evidence>
<evidence type="ECO:0000313" key="4">
    <source>
        <dbReference type="Proteomes" id="UP001174694"/>
    </source>
</evidence>
<feature type="signal peptide" evidence="2">
    <location>
        <begin position="1"/>
        <end position="18"/>
    </location>
</feature>
<reference evidence="3" key="1">
    <citation type="submission" date="2022-07" db="EMBL/GenBank/DDBJ databases">
        <title>Fungi with potential for degradation of polypropylene.</title>
        <authorList>
            <person name="Gostincar C."/>
        </authorList>
    </citation>
    <scope>NUCLEOTIDE SEQUENCE</scope>
    <source>
        <strain evidence="3">EXF-13308</strain>
    </source>
</reference>
<protein>
    <submittedName>
        <fullName evidence="3">ABC transporter</fullName>
    </submittedName>
</protein>
<evidence type="ECO:0000256" key="2">
    <source>
        <dbReference type="SAM" id="SignalP"/>
    </source>
</evidence>
<dbReference type="EMBL" id="JANBVO010000031">
    <property type="protein sequence ID" value="KAJ9138186.1"/>
    <property type="molecule type" value="Genomic_DNA"/>
</dbReference>
<dbReference type="PANTHER" id="PTHR30006:SF2">
    <property type="entry name" value="ABC TRANSPORTER SUBSTRATE-BINDING PROTEIN"/>
    <property type="match status" value="1"/>
</dbReference>
<evidence type="ECO:0000313" key="3">
    <source>
        <dbReference type="EMBL" id="KAJ9138186.1"/>
    </source>
</evidence>
<accession>A0AA38VCM8</accession>
<dbReference type="Pfam" id="PF13343">
    <property type="entry name" value="SBP_bac_6"/>
    <property type="match status" value="1"/>
</dbReference>
<dbReference type="AlphaFoldDB" id="A0AA38VCM8"/>
<gene>
    <name evidence="3" type="ORF">NKR23_g8714</name>
</gene>
<proteinExistence type="predicted"/>
<keyword evidence="1 2" id="KW-0732">Signal</keyword>